<keyword evidence="5" id="KW-0509">mRNA transport</keyword>
<name>A0A8B6ERJ3_MYTGA</name>
<evidence type="ECO:0000256" key="1">
    <source>
        <dbReference type="ARBA" id="ARBA00004567"/>
    </source>
</evidence>
<dbReference type="PANTHER" id="PTHR11225">
    <property type="entry name" value="NUCLEAR PORE COMPLEX PROTEIN NUP93 NUCLEOPORIN NUP93 DEAD EYE PROTEIN"/>
    <property type="match status" value="1"/>
</dbReference>
<keyword evidence="3 5" id="KW-0906">Nuclear pore complex</keyword>
<keyword evidence="5" id="KW-0813">Transport</keyword>
<keyword evidence="5" id="KW-0811">Translocation</keyword>
<evidence type="ECO:0000256" key="5">
    <source>
        <dbReference type="RuleBase" id="RU364035"/>
    </source>
</evidence>
<keyword evidence="5" id="KW-0472">Membrane</keyword>
<dbReference type="GO" id="GO:0006606">
    <property type="term" value="P:protein import into nucleus"/>
    <property type="evidence" value="ECO:0007669"/>
    <property type="project" value="TreeGrafter"/>
</dbReference>
<dbReference type="Proteomes" id="UP000596742">
    <property type="component" value="Unassembled WGS sequence"/>
</dbReference>
<sequence length="192" mass="21578">KHDKVLELLNKLLSQVVSQASSTQSSRDRLRSLAFGIAERYRAQGAEGNLSNASTFFLLLDLLTFFDCFHDGNMDEALTVIKQLQLLPLAENAVETKVMAFRHYNDEVRRCLPDILLATMNILHSQYKNAKTTTSQSPYSGWTGRGEDGGKETYLNYIRGQAKALIMFAGMLPYRLPGDTNARLVQIEVLMN</sequence>
<comment type="similarity">
    <text evidence="2 5">Belongs to the nucleoporin interacting component (NIC) family.</text>
</comment>
<dbReference type="Pfam" id="PF04097">
    <property type="entry name" value="Nic96"/>
    <property type="match status" value="1"/>
</dbReference>
<keyword evidence="4 5" id="KW-0539">Nucleus</keyword>
<evidence type="ECO:0000313" key="6">
    <source>
        <dbReference type="EMBL" id="VDI38772.1"/>
    </source>
</evidence>
<dbReference type="OrthoDB" id="6144126at2759"/>
<dbReference type="PANTHER" id="PTHR11225:SF4">
    <property type="entry name" value="NUCLEAR PORE COMPLEX PROTEIN NUP93"/>
    <property type="match status" value="1"/>
</dbReference>
<dbReference type="InterPro" id="IPR007231">
    <property type="entry name" value="Nucleoporin_int_Nup93/Nic96"/>
</dbReference>
<evidence type="ECO:0000256" key="2">
    <source>
        <dbReference type="ARBA" id="ARBA00010186"/>
    </source>
</evidence>
<dbReference type="EMBL" id="UYJE01005619">
    <property type="protein sequence ID" value="VDI38772.1"/>
    <property type="molecule type" value="Genomic_DNA"/>
</dbReference>
<dbReference type="GO" id="GO:0017056">
    <property type="term" value="F:structural constituent of nuclear pore"/>
    <property type="evidence" value="ECO:0007669"/>
    <property type="project" value="InterPro"/>
</dbReference>
<dbReference type="GO" id="GO:0016973">
    <property type="term" value="P:poly(A)+ mRNA export from nucleus"/>
    <property type="evidence" value="ECO:0007669"/>
    <property type="project" value="TreeGrafter"/>
</dbReference>
<feature type="non-terminal residue" evidence="6">
    <location>
        <position position="192"/>
    </location>
</feature>
<comment type="caution">
    <text evidence="6">The sequence shown here is derived from an EMBL/GenBank/DDBJ whole genome shotgun (WGS) entry which is preliminary data.</text>
</comment>
<keyword evidence="7" id="KW-1185">Reference proteome</keyword>
<dbReference type="GO" id="GO:0005643">
    <property type="term" value="C:nuclear pore"/>
    <property type="evidence" value="ECO:0007669"/>
    <property type="project" value="UniProtKB-SubCell"/>
</dbReference>
<evidence type="ECO:0000256" key="4">
    <source>
        <dbReference type="ARBA" id="ARBA00023242"/>
    </source>
</evidence>
<gene>
    <name evidence="6" type="ORF">MGAL_10B064930</name>
</gene>
<keyword evidence="5" id="KW-0653">Protein transport</keyword>
<dbReference type="AlphaFoldDB" id="A0A8B6ERJ3"/>
<protein>
    <recommendedName>
        <fullName evidence="5">Nuclear pore protein</fullName>
    </recommendedName>
</protein>
<comment type="subcellular location">
    <subcellularLocation>
        <location evidence="1 5">Nucleus</location>
        <location evidence="1 5">Nuclear pore complex</location>
    </subcellularLocation>
</comment>
<accession>A0A8B6ERJ3</accession>
<evidence type="ECO:0000313" key="7">
    <source>
        <dbReference type="Proteomes" id="UP000596742"/>
    </source>
</evidence>
<reference evidence="6" key="1">
    <citation type="submission" date="2018-11" db="EMBL/GenBank/DDBJ databases">
        <authorList>
            <person name="Alioto T."/>
            <person name="Alioto T."/>
        </authorList>
    </citation>
    <scope>NUCLEOTIDE SEQUENCE</scope>
</reference>
<evidence type="ECO:0000256" key="3">
    <source>
        <dbReference type="ARBA" id="ARBA00023132"/>
    </source>
</evidence>
<proteinExistence type="inferred from homology"/>
<organism evidence="6 7">
    <name type="scientific">Mytilus galloprovincialis</name>
    <name type="common">Mediterranean mussel</name>
    <dbReference type="NCBI Taxonomy" id="29158"/>
    <lineage>
        <taxon>Eukaryota</taxon>
        <taxon>Metazoa</taxon>
        <taxon>Spiralia</taxon>
        <taxon>Lophotrochozoa</taxon>
        <taxon>Mollusca</taxon>
        <taxon>Bivalvia</taxon>
        <taxon>Autobranchia</taxon>
        <taxon>Pteriomorphia</taxon>
        <taxon>Mytilida</taxon>
        <taxon>Mytiloidea</taxon>
        <taxon>Mytilidae</taxon>
        <taxon>Mytilinae</taxon>
        <taxon>Mytilus</taxon>
    </lineage>
</organism>